<feature type="region of interest" description="Disordered" evidence="1">
    <location>
        <begin position="1"/>
        <end position="50"/>
    </location>
</feature>
<proteinExistence type="predicted"/>
<keyword evidence="3" id="KW-1185">Reference proteome</keyword>
<protein>
    <submittedName>
        <fullName evidence="2">Uncharacterized protein</fullName>
    </submittedName>
</protein>
<evidence type="ECO:0000313" key="3">
    <source>
        <dbReference type="Proteomes" id="UP001222027"/>
    </source>
</evidence>
<reference evidence="2 3" key="1">
    <citation type="submission" date="2022-12" db="EMBL/GenBank/DDBJ databases">
        <title>Chromosome-scale assembly of the Ensete ventricosum genome.</title>
        <authorList>
            <person name="Dussert Y."/>
            <person name="Stocks J."/>
            <person name="Wendawek A."/>
            <person name="Woldeyes F."/>
            <person name="Nichols R.A."/>
            <person name="Borrell J.S."/>
        </authorList>
    </citation>
    <scope>NUCLEOTIDE SEQUENCE [LARGE SCALE GENOMIC DNA]</scope>
    <source>
        <strain evidence="3">cv. Maze</strain>
        <tissue evidence="2">Seeds</tissue>
    </source>
</reference>
<dbReference type="AlphaFoldDB" id="A0AAV8RNT0"/>
<evidence type="ECO:0000256" key="1">
    <source>
        <dbReference type="SAM" id="MobiDB-lite"/>
    </source>
</evidence>
<accession>A0AAV8RNT0</accession>
<sequence>MGGDEGSSDGVGTEVEARRLEAETDARAAPQGERRATAAPEAEHDIDMLDPNGLKERVQNFLQDKRRGVSGATWELDPTQSAIRSSRNPLPRIEFLNIANAFPLQVVIIAYNEYEVLWLQDFSPILKNLEKLHLHGKTCGTSHKGAIPCTMTRRAA</sequence>
<gene>
    <name evidence="2" type="ORF">OPV22_000791</name>
</gene>
<dbReference type="Proteomes" id="UP001222027">
    <property type="component" value="Unassembled WGS sequence"/>
</dbReference>
<name>A0AAV8RNT0_ENSVE</name>
<evidence type="ECO:0000313" key="2">
    <source>
        <dbReference type="EMBL" id="KAJ8510357.1"/>
    </source>
</evidence>
<dbReference type="EMBL" id="JAQQAF010000001">
    <property type="protein sequence ID" value="KAJ8510357.1"/>
    <property type="molecule type" value="Genomic_DNA"/>
</dbReference>
<comment type="caution">
    <text evidence="2">The sequence shown here is derived from an EMBL/GenBank/DDBJ whole genome shotgun (WGS) entry which is preliminary data.</text>
</comment>
<organism evidence="2 3">
    <name type="scientific">Ensete ventricosum</name>
    <name type="common">Abyssinian banana</name>
    <name type="synonym">Musa ensete</name>
    <dbReference type="NCBI Taxonomy" id="4639"/>
    <lineage>
        <taxon>Eukaryota</taxon>
        <taxon>Viridiplantae</taxon>
        <taxon>Streptophyta</taxon>
        <taxon>Embryophyta</taxon>
        <taxon>Tracheophyta</taxon>
        <taxon>Spermatophyta</taxon>
        <taxon>Magnoliopsida</taxon>
        <taxon>Liliopsida</taxon>
        <taxon>Zingiberales</taxon>
        <taxon>Musaceae</taxon>
        <taxon>Ensete</taxon>
    </lineage>
</organism>
<feature type="compositionally biased region" description="Basic and acidic residues" evidence="1">
    <location>
        <begin position="15"/>
        <end position="50"/>
    </location>
</feature>